<dbReference type="GO" id="GO:0016989">
    <property type="term" value="F:sigma factor antagonist activity"/>
    <property type="evidence" value="ECO:0007669"/>
    <property type="project" value="TreeGrafter"/>
</dbReference>
<comment type="caution">
    <text evidence="3">The sequence shown here is derived from an EMBL/GenBank/DDBJ whole genome shotgun (WGS) entry which is preliminary data.</text>
</comment>
<feature type="domain" description="Protein FecR C-terminal" evidence="2">
    <location>
        <begin position="318"/>
        <end position="387"/>
    </location>
</feature>
<dbReference type="Pfam" id="PF04773">
    <property type="entry name" value="FecR"/>
    <property type="match status" value="1"/>
</dbReference>
<dbReference type="Gene3D" id="2.60.120.1440">
    <property type="match status" value="1"/>
</dbReference>
<dbReference type="Gene3D" id="3.55.50.30">
    <property type="match status" value="1"/>
</dbReference>
<name>A0A4V2MK95_9SPHI</name>
<accession>A0A4V2MK95</accession>
<keyword evidence="4" id="KW-1185">Reference proteome</keyword>
<evidence type="ECO:0000259" key="1">
    <source>
        <dbReference type="Pfam" id="PF04773"/>
    </source>
</evidence>
<dbReference type="RefSeq" id="WP_131608579.1">
    <property type="nucleotide sequence ID" value="NZ_SJSM01000004.1"/>
</dbReference>
<dbReference type="PANTHER" id="PTHR30273:SF2">
    <property type="entry name" value="PROTEIN FECR"/>
    <property type="match status" value="1"/>
</dbReference>
<protein>
    <submittedName>
        <fullName evidence="3">FecR family protein</fullName>
    </submittedName>
</protein>
<gene>
    <name evidence="3" type="ORF">EZ444_09970</name>
</gene>
<dbReference type="PANTHER" id="PTHR30273">
    <property type="entry name" value="PERIPLASMIC SIGNAL SENSOR AND SIGMA FACTOR ACTIVATOR FECR-RELATED"/>
    <property type="match status" value="1"/>
</dbReference>
<dbReference type="Pfam" id="PF16344">
    <property type="entry name" value="FecR_C"/>
    <property type="match status" value="1"/>
</dbReference>
<evidence type="ECO:0000313" key="3">
    <source>
        <dbReference type="EMBL" id="TCC97166.1"/>
    </source>
</evidence>
<feature type="domain" description="FecR protein" evidence="1">
    <location>
        <begin position="180"/>
        <end position="277"/>
    </location>
</feature>
<dbReference type="InterPro" id="IPR012373">
    <property type="entry name" value="Ferrdict_sens_TM"/>
</dbReference>
<sequence>MGISRPLLKAIENYINGKASPGEKQLVDDWYHTFDDTEVVIHTHERQLKEQIDAKLRERLVQTTGVQSLKAIPVHQLHTSSWRTWAAVVAVLVTTALGLYLFTSRIDRQDLLVTTPDFAPAKNTAILTLANGKQIKLTDQNQGQFAKESGVSISKTREGELVYTAIGDHGSKGLPVGVNTIETPRGGKYQVNLPDGTKVWLNAGSLLRYPNRFIGKERSVELSGEAYFEVAKIQDKRMPFFVRTKRQTVEVLGTHFNVNNYEEEEEVKTTLLEGSVRIGSKNGKNATLKPGEQSVIQSNSLRVQDADLSTEMAWKNGEFIFTNNDFRAEMRKVARWYDVEIIFDESLPKDISLGGFISSGKNISAVLKLIALTGKVHFKIEGRRILVTN</sequence>
<dbReference type="InterPro" id="IPR032508">
    <property type="entry name" value="FecR_C"/>
</dbReference>
<dbReference type="OrthoDB" id="1099963at2"/>
<evidence type="ECO:0000313" key="4">
    <source>
        <dbReference type="Proteomes" id="UP000291117"/>
    </source>
</evidence>
<reference evidence="3 4" key="1">
    <citation type="submission" date="2019-02" db="EMBL/GenBank/DDBJ databases">
        <title>Pedobacter sp. RP-3-8 sp. nov., isolated from Arctic soil.</title>
        <authorList>
            <person name="Dahal R.H."/>
        </authorList>
    </citation>
    <scope>NUCLEOTIDE SEQUENCE [LARGE SCALE GENOMIC DNA]</scope>
    <source>
        <strain evidence="3 4">RP-3-8</strain>
    </source>
</reference>
<proteinExistence type="predicted"/>
<dbReference type="FunFam" id="2.60.120.1440:FF:000001">
    <property type="entry name" value="Putative anti-sigma factor"/>
    <property type="match status" value="1"/>
</dbReference>
<dbReference type="EMBL" id="SJSM01000004">
    <property type="protein sequence ID" value="TCC97166.1"/>
    <property type="molecule type" value="Genomic_DNA"/>
</dbReference>
<dbReference type="Proteomes" id="UP000291117">
    <property type="component" value="Unassembled WGS sequence"/>
</dbReference>
<dbReference type="AlphaFoldDB" id="A0A4V2MK95"/>
<organism evidence="3 4">
    <name type="scientific">Pedobacter hiemivivus</name>
    <dbReference type="NCBI Taxonomy" id="2530454"/>
    <lineage>
        <taxon>Bacteria</taxon>
        <taxon>Pseudomonadati</taxon>
        <taxon>Bacteroidota</taxon>
        <taxon>Sphingobacteriia</taxon>
        <taxon>Sphingobacteriales</taxon>
        <taxon>Sphingobacteriaceae</taxon>
        <taxon>Pedobacter</taxon>
    </lineage>
</organism>
<dbReference type="InterPro" id="IPR006860">
    <property type="entry name" value="FecR"/>
</dbReference>
<evidence type="ECO:0000259" key="2">
    <source>
        <dbReference type="Pfam" id="PF16344"/>
    </source>
</evidence>